<reference evidence="2" key="1">
    <citation type="submission" date="2021-02" db="EMBL/GenBank/DDBJ databases">
        <authorList>
            <person name="Nowell W R."/>
        </authorList>
    </citation>
    <scope>NUCLEOTIDE SEQUENCE</scope>
</reference>
<feature type="transmembrane region" description="Helical" evidence="1">
    <location>
        <begin position="69"/>
        <end position="90"/>
    </location>
</feature>
<comment type="caution">
    <text evidence="2">The sequence shown here is derived from an EMBL/GenBank/DDBJ whole genome shotgun (WGS) entry which is preliminary data.</text>
</comment>
<accession>A0A820J9M5</accession>
<name>A0A820J9M5_9BILA</name>
<feature type="transmembrane region" description="Helical" evidence="1">
    <location>
        <begin position="12"/>
        <end position="31"/>
    </location>
</feature>
<sequence length="92" mass="10248">KRKIVAWGTNLLFFMATIGLAIFGSIFYRSISRVSSPILQAEKKIVKSIQMNKPSAIIPASDKHTASLIFFHGLGDVGYLITIVTFRFNVMN</sequence>
<organism evidence="2 3">
    <name type="scientific">Adineta steineri</name>
    <dbReference type="NCBI Taxonomy" id="433720"/>
    <lineage>
        <taxon>Eukaryota</taxon>
        <taxon>Metazoa</taxon>
        <taxon>Spiralia</taxon>
        <taxon>Gnathifera</taxon>
        <taxon>Rotifera</taxon>
        <taxon>Eurotatoria</taxon>
        <taxon>Bdelloidea</taxon>
        <taxon>Adinetida</taxon>
        <taxon>Adinetidae</taxon>
        <taxon>Adineta</taxon>
    </lineage>
</organism>
<protein>
    <submittedName>
        <fullName evidence="2">Uncharacterized protein</fullName>
    </submittedName>
</protein>
<keyword evidence="1" id="KW-1133">Transmembrane helix</keyword>
<dbReference type="AlphaFoldDB" id="A0A820J9M5"/>
<keyword evidence="1" id="KW-0812">Transmembrane</keyword>
<feature type="non-terminal residue" evidence="2">
    <location>
        <position position="1"/>
    </location>
</feature>
<evidence type="ECO:0000256" key="1">
    <source>
        <dbReference type="SAM" id="Phobius"/>
    </source>
</evidence>
<keyword evidence="1" id="KW-0472">Membrane</keyword>
<gene>
    <name evidence="2" type="ORF">OXD698_LOCUS47238</name>
</gene>
<proteinExistence type="predicted"/>
<evidence type="ECO:0000313" key="2">
    <source>
        <dbReference type="EMBL" id="CAF4322241.1"/>
    </source>
</evidence>
<evidence type="ECO:0000313" key="3">
    <source>
        <dbReference type="Proteomes" id="UP000663844"/>
    </source>
</evidence>
<dbReference type="Proteomes" id="UP000663844">
    <property type="component" value="Unassembled WGS sequence"/>
</dbReference>
<dbReference type="EMBL" id="CAJOAZ010018069">
    <property type="protein sequence ID" value="CAF4322241.1"/>
    <property type="molecule type" value="Genomic_DNA"/>
</dbReference>